<sequence length="186" mass="21310">MFLIQYHGSKARGEEGKKKRGKEMKGVRRVPIIRTEVNIHAPIHVCFDVARDINIHMKSTATTKEKAIAGRTSGHIQLGESVTWEAVHLGITFRLTSKVTQLIYPTYFVDEMTKGPFKRFKHEHFFIKIDSGTKLIDVFDYSSPFGVLGKFVDGVMLAKYMREFLLMRGKYMKKYAEQLTSDQGDS</sequence>
<dbReference type="CDD" id="cd07820">
    <property type="entry name" value="SRPBCC_3"/>
    <property type="match status" value="1"/>
</dbReference>
<evidence type="ECO:0000313" key="4">
    <source>
        <dbReference type="Proteomes" id="UP000198660"/>
    </source>
</evidence>
<dbReference type="SUPFAM" id="SSF55961">
    <property type="entry name" value="Bet v1-like"/>
    <property type="match status" value="1"/>
</dbReference>
<evidence type="ECO:0000313" key="3">
    <source>
        <dbReference type="EMBL" id="SFS80347.1"/>
    </source>
</evidence>
<accession>A0A1I6STU5</accession>
<feature type="region of interest" description="Disordered" evidence="1">
    <location>
        <begin position="1"/>
        <end position="23"/>
    </location>
</feature>
<keyword evidence="4" id="KW-1185">Reference proteome</keyword>
<dbReference type="Pfam" id="PF03364">
    <property type="entry name" value="Polyketide_cyc"/>
    <property type="match status" value="1"/>
</dbReference>
<dbReference type="AlphaFoldDB" id="A0A1I6STU5"/>
<name>A0A1I6STU5_9BACL</name>
<dbReference type="InterPro" id="IPR023393">
    <property type="entry name" value="START-like_dom_sf"/>
</dbReference>
<dbReference type="InterPro" id="IPR005031">
    <property type="entry name" value="COQ10_START"/>
</dbReference>
<organism evidence="3 4">
    <name type="scientific">Marininema halotolerans</name>
    <dbReference type="NCBI Taxonomy" id="1155944"/>
    <lineage>
        <taxon>Bacteria</taxon>
        <taxon>Bacillati</taxon>
        <taxon>Bacillota</taxon>
        <taxon>Bacilli</taxon>
        <taxon>Bacillales</taxon>
        <taxon>Thermoactinomycetaceae</taxon>
        <taxon>Marininema</taxon>
    </lineage>
</organism>
<protein>
    <recommendedName>
        <fullName evidence="2">Coenzyme Q-binding protein COQ10 START domain-containing protein</fullName>
    </recommendedName>
</protein>
<evidence type="ECO:0000259" key="2">
    <source>
        <dbReference type="Pfam" id="PF03364"/>
    </source>
</evidence>
<feature type="domain" description="Coenzyme Q-binding protein COQ10 START" evidence="2">
    <location>
        <begin position="78"/>
        <end position="148"/>
    </location>
</feature>
<proteinExistence type="predicted"/>
<gene>
    <name evidence="3" type="ORF">SAMN05444972_10835</name>
</gene>
<dbReference type="Gene3D" id="3.30.530.20">
    <property type="match status" value="1"/>
</dbReference>
<reference evidence="4" key="1">
    <citation type="submission" date="2016-10" db="EMBL/GenBank/DDBJ databases">
        <authorList>
            <person name="Varghese N."/>
            <person name="Submissions S."/>
        </authorList>
    </citation>
    <scope>NUCLEOTIDE SEQUENCE [LARGE SCALE GENOMIC DNA]</scope>
    <source>
        <strain evidence="4">DSM 45789</strain>
    </source>
</reference>
<evidence type="ECO:0000256" key="1">
    <source>
        <dbReference type="SAM" id="MobiDB-lite"/>
    </source>
</evidence>
<dbReference type="Proteomes" id="UP000198660">
    <property type="component" value="Unassembled WGS sequence"/>
</dbReference>
<dbReference type="EMBL" id="FPAA01000008">
    <property type="protein sequence ID" value="SFS80347.1"/>
    <property type="molecule type" value="Genomic_DNA"/>
</dbReference>